<proteinExistence type="predicted"/>
<comment type="caution">
    <text evidence="1">The sequence shown here is derived from an EMBL/GenBank/DDBJ whole genome shotgun (WGS) entry which is preliminary data.</text>
</comment>
<reference evidence="1 2" key="1">
    <citation type="journal article" date="2021" name="Nat. Plants">
        <title>The Taxus genome provides insights into paclitaxel biosynthesis.</title>
        <authorList>
            <person name="Xiong X."/>
            <person name="Gou J."/>
            <person name="Liao Q."/>
            <person name="Li Y."/>
            <person name="Zhou Q."/>
            <person name="Bi G."/>
            <person name="Li C."/>
            <person name="Du R."/>
            <person name="Wang X."/>
            <person name="Sun T."/>
            <person name="Guo L."/>
            <person name="Liang H."/>
            <person name="Lu P."/>
            <person name="Wu Y."/>
            <person name="Zhang Z."/>
            <person name="Ro D.K."/>
            <person name="Shang Y."/>
            <person name="Huang S."/>
            <person name="Yan J."/>
        </authorList>
    </citation>
    <scope>NUCLEOTIDE SEQUENCE [LARGE SCALE GENOMIC DNA]</scope>
    <source>
        <strain evidence="1">Ta-2019</strain>
    </source>
</reference>
<evidence type="ECO:0000313" key="1">
    <source>
        <dbReference type="EMBL" id="KAH9322139.1"/>
    </source>
</evidence>
<dbReference type="Proteomes" id="UP000824469">
    <property type="component" value="Unassembled WGS sequence"/>
</dbReference>
<organism evidence="1 2">
    <name type="scientific">Taxus chinensis</name>
    <name type="common">Chinese yew</name>
    <name type="synonym">Taxus wallichiana var. chinensis</name>
    <dbReference type="NCBI Taxonomy" id="29808"/>
    <lineage>
        <taxon>Eukaryota</taxon>
        <taxon>Viridiplantae</taxon>
        <taxon>Streptophyta</taxon>
        <taxon>Embryophyta</taxon>
        <taxon>Tracheophyta</taxon>
        <taxon>Spermatophyta</taxon>
        <taxon>Pinopsida</taxon>
        <taxon>Pinidae</taxon>
        <taxon>Conifers II</taxon>
        <taxon>Cupressales</taxon>
        <taxon>Taxaceae</taxon>
        <taxon>Taxus</taxon>
    </lineage>
</organism>
<keyword evidence="2" id="KW-1185">Reference proteome</keyword>
<name>A0AA38GHW3_TAXCH</name>
<sequence>MENSMVCISEYHRTAHLQDIEVSQIRNVLSPWVIVWVPKTHQIIGEVWESVPLCIEGRINMFMAAIRDGNFHIFKPIIITRDECLVVTTPLDDRMHVFSHELDKLLGLWTTVSSQPGIHFLVFQAFTFGKEDVLLQQGICLITSDLSYHYMMDFQLGMMADCCFEMKEVLSYISEFFGIASLPFWFVQKMHVHMAPYLCIHDQGPQDLMKKRRGAILLFSQLGRSWFKVSACSFVATKAAVNDYYNPLYYSIAFMFMVKELSYTLRSIIDAWAKLGIDFSCQIHDYFSDFLLMLGMTVVGLHGPWEFKEDWGSHCKMLFLHQLSHLTGT</sequence>
<evidence type="ECO:0000313" key="2">
    <source>
        <dbReference type="Proteomes" id="UP000824469"/>
    </source>
</evidence>
<protein>
    <submittedName>
        <fullName evidence="1">Uncharacterized protein</fullName>
    </submittedName>
</protein>
<accession>A0AA38GHW3</accession>
<dbReference type="AlphaFoldDB" id="A0AA38GHW3"/>
<dbReference type="EMBL" id="JAHRHJ020000003">
    <property type="protein sequence ID" value="KAH9322139.1"/>
    <property type="molecule type" value="Genomic_DNA"/>
</dbReference>
<gene>
    <name evidence="1" type="ORF">KI387_016778</name>
</gene>